<dbReference type="PANTHER" id="PTHR47634">
    <property type="entry name" value="PROTEIN KINASE DOMAIN-CONTAINING PROTEIN-RELATED"/>
    <property type="match status" value="1"/>
</dbReference>
<evidence type="ECO:0000259" key="10">
    <source>
        <dbReference type="PROSITE" id="PS50011"/>
    </source>
</evidence>
<name>A0A9W9X0U3_9EURO</name>
<keyword evidence="5" id="KW-0418">Kinase</keyword>
<evidence type="ECO:0000256" key="8">
    <source>
        <dbReference type="ARBA" id="ARBA00048679"/>
    </source>
</evidence>
<evidence type="ECO:0000256" key="1">
    <source>
        <dbReference type="ARBA" id="ARBA00012513"/>
    </source>
</evidence>
<keyword evidence="4" id="KW-0547">Nucleotide-binding</keyword>
<dbReference type="AlphaFoldDB" id="A0A9W9X0U3"/>
<dbReference type="GO" id="GO:0005524">
    <property type="term" value="F:ATP binding"/>
    <property type="evidence" value="ECO:0007669"/>
    <property type="project" value="UniProtKB-KW"/>
</dbReference>
<accession>A0A9W9X0U3</accession>
<dbReference type="EC" id="2.7.11.1" evidence="1"/>
<dbReference type="GO" id="GO:0000245">
    <property type="term" value="P:spliceosomal complex assembly"/>
    <property type="evidence" value="ECO:0007669"/>
    <property type="project" value="TreeGrafter"/>
</dbReference>
<dbReference type="Gene3D" id="3.30.200.20">
    <property type="entry name" value="Phosphorylase Kinase, domain 1"/>
    <property type="match status" value="1"/>
</dbReference>
<evidence type="ECO:0000256" key="5">
    <source>
        <dbReference type="ARBA" id="ARBA00022777"/>
    </source>
</evidence>
<dbReference type="OrthoDB" id="5979581at2759"/>
<dbReference type="SMART" id="SM00220">
    <property type="entry name" value="S_TKc"/>
    <property type="match status" value="1"/>
</dbReference>
<evidence type="ECO:0000256" key="4">
    <source>
        <dbReference type="ARBA" id="ARBA00022741"/>
    </source>
</evidence>
<feature type="region of interest" description="Disordered" evidence="9">
    <location>
        <begin position="35"/>
        <end position="58"/>
    </location>
</feature>
<evidence type="ECO:0000313" key="11">
    <source>
        <dbReference type="EMBL" id="KAJ5480369.1"/>
    </source>
</evidence>
<evidence type="ECO:0000256" key="6">
    <source>
        <dbReference type="ARBA" id="ARBA00022840"/>
    </source>
</evidence>
<dbReference type="GO" id="GO:0050684">
    <property type="term" value="P:regulation of mRNA processing"/>
    <property type="evidence" value="ECO:0007669"/>
    <property type="project" value="TreeGrafter"/>
</dbReference>
<dbReference type="SUPFAM" id="SSF56112">
    <property type="entry name" value="Protein kinase-like (PK-like)"/>
    <property type="match status" value="1"/>
</dbReference>
<sequence length="443" mass="49944">MRSLVRASLNARLGANITRTQPGINPAYRIPRGALPTTTFQSRPSSTLDPASTQEKPRSFPVEGFPTIKADQPAEEEQLFDYSACRYYPVHIGEIFQDRYQVCSKLGWGSCSTTWLARDLKDKKYVALKVYIHNSVFHRELPFYEHIAPYLSSDHPGRENIRRFHDSFTVTGPDGRHIVLVQEPGCISLFDLKERMHENRFPEEMVKSILTELLQALDFLHSECKAVHTDIHSANLLACMNDSENAKFKGIEDSEMTSPSARKPVSSDRTIYLSRAILPKEGPLRLSDFGEARIGPGPYDYPAMPMPYRAPEIVLEVPWSYPVDIWCVGLTACDLLGLDSLFSADHTAGDMYEPAHFAELIAVLGPPPAAFLAFNPEKAAQLWDEDGKWKDVVPIPGKGMLESLEGQMSLPFAFVKFMRRTLTWVPNERATAKDLLEDPWLKD</sequence>
<dbReference type="Gene3D" id="1.10.510.10">
    <property type="entry name" value="Transferase(Phosphotransferase) domain 1"/>
    <property type="match status" value="1"/>
</dbReference>
<comment type="caution">
    <text evidence="11">The sequence shown here is derived from an EMBL/GenBank/DDBJ whole genome shotgun (WGS) entry which is preliminary data.</text>
</comment>
<dbReference type="InterPro" id="IPR011009">
    <property type="entry name" value="Kinase-like_dom_sf"/>
</dbReference>
<reference evidence="11" key="2">
    <citation type="journal article" date="2023" name="IMA Fungus">
        <title>Comparative genomic study of the Penicillium genus elucidates a diverse pangenome and 15 lateral gene transfer events.</title>
        <authorList>
            <person name="Petersen C."/>
            <person name="Sorensen T."/>
            <person name="Nielsen M.R."/>
            <person name="Sondergaard T.E."/>
            <person name="Sorensen J.L."/>
            <person name="Fitzpatrick D.A."/>
            <person name="Frisvad J.C."/>
            <person name="Nielsen K.L."/>
        </authorList>
    </citation>
    <scope>NUCLEOTIDE SEQUENCE</scope>
    <source>
        <strain evidence="11">IBT 17660</strain>
    </source>
</reference>
<dbReference type="PANTHER" id="PTHR47634:SF9">
    <property type="entry name" value="PROTEIN KINASE DOMAIN-CONTAINING PROTEIN-RELATED"/>
    <property type="match status" value="1"/>
</dbReference>
<dbReference type="Proteomes" id="UP001147760">
    <property type="component" value="Unassembled WGS sequence"/>
</dbReference>
<evidence type="ECO:0000256" key="2">
    <source>
        <dbReference type="ARBA" id="ARBA00022527"/>
    </source>
</evidence>
<keyword evidence="12" id="KW-1185">Reference proteome</keyword>
<keyword evidence="3" id="KW-0808">Transferase</keyword>
<dbReference type="Pfam" id="PF00069">
    <property type="entry name" value="Pkinase"/>
    <property type="match status" value="1"/>
</dbReference>
<protein>
    <recommendedName>
        <fullName evidence="1">non-specific serine/threonine protein kinase</fullName>
        <ecNumber evidence="1">2.7.11.1</ecNumber>
    </recommendedName>
</protein>
<feature type="domain" description="Protein kinase" evidence="10">
    <location>
        <begin position="100"/>
        <end position="441"/>
    </location>
</feature>
<gene>
    <name evidence="11" type="ORF">N7530_005878</name>
</gene>
<organism evidence="11 12">
    <name type="scientific">Penicillium desertorum</name>
    <dbReference type="NCBI Taxonomy" id="1303715"/>
    <lineage>
        <taxon>Eukaryota</taxon>
        <taxon>Fungi</taxon>
        <taxon>Dikarya</taxon>
        <taxon>Ascomycota</taxon>
        <taxon>Pezizomycotina</taxon>
        <taxon>Eurotiomycetes</taxon>
        <taxon>Eurotiomycetidae</taxon>
        <taxon>Eurotiales</taxon>
        <taxon>Aspergillaceae</taxon>
        <taxon>Penicillium</taxon>
    </lineage>
</organism>
<evidence type="ECO:0000313" key="12">
    <source>
        <dbReference type="Proteomes" id="UP001147760"/>
    </source>
</evidence>
<dbReference type="GO" id="GO:0004674">
    <property type="term" value="F:protein serine/threonine kinase activity"/>
    <property type="evidence" value="ECO:0007669"/>
    <property type="project" value="UniProtKB-KW"/>
</dbReference>
<keyword evidence="2" id="KW-0723">Serine/threonine-protein kinase</keyword>
<evidence type="ECO:0000256" key="3">
    <source>
        <dbReference type="ARBA" id="ARBA00022679"/>
    </source>
</evidence>
<dbReference type="InterPro" id="IPR000719">
    <property type="entry name" value="Prot_kinase_dom"/>
</dbReference>
<comment type="catalytic activity">
    <reaction evidence="7">
        <text>L-threonyl-[protein] + ATP = O-phospho-L-threonyl-[protein] + ADP + H(+)</text>
        <dbReference type="Rhea" id="RHEA:46608"/>
        <dbReference type="Rhea" id="RHEA-COMP:11060"/>
        <dbReference type="Rhea" id="RHEA-COMP:11605"/>
        <dbReference type="ChEBI" id="CHEBI:15378"/>
        <dbReference type="ChEBI" id="CHEBI:30013"/>
        <dbReference type="ChEBI" id="CHEBI:30616"/>
        <dbReference type="ChEBI" id="CHEBI:61977"/>
        <dbReference type="ChEBI" id="CHEBI:456216"/>
        <dbReference type="EC" id="2.7.11.1"/>
    </reaction>
</comment>
<keyword evidence="6" id="KW-0067">ATP-binding</keyword>
<feature type="compositionally biased region" description="Polar residues" evidence="9">
    <location>
        <begin position="36"/>
        <end position="54"/>
    </location>
</feature>
<reference evidence="11" key="1">
    <citation type="submission" date="2022-12" db="EMBL/GenBank/DDBJ databases">
        <authorList>
            <person name="Petersen C."/>
        </authorList>
    </citation>
    <scope>NUCLEOTIDE SEQUENCE</scope>
    <source>
        <strain evidence="11">IBT 17660</strain>
    </source>
</reference>
<evidence type="ECO:0000256" key="7">
    <source>
        <dbReference type="ARBA" id="ARBA00047899"/>
    </source>
</evidence>
<dbReference type="InterPro" id="IPR051334">
    <property type="entry name" value="SRPK"/>
</dbReference>
<dbReference type="PROSITE" id="PS50011">
    <property type="entry name" value="PROTEIN_KINASE_DOM"/>
    <property type="match status" value="1"/>
</dbReference>
<evidence type="ECO:0000256" key="9">
    <source>
        <dbReference type="SAM" id="MobiDB-lite"/>
    </source>
</evidence>
<dbReference type="EMBL" id="JAPWDO010000003">
    <property type="protein sequence ID" value="KAJ5480369.1"/>
    <property type="molecule type" value="Genomic_DNA"/>
</dbReference>
<proteinExistence type="predicted"/>
<comment type="catalytic activity">
    <reaction evidence="8">
        <text>L-seryl-[protein] + ATP = O-phospho-L-seryl-[protein] + ADP + H(+)</text>
        <dbReference type="Rhea" id="RHEA:17989"/>
        <dbReference type="Rhea" id="RHEA-COMP:9863"/>
        <dbReference type="Rhea" id="RHEA-COMP:11604"/>
        <dbReference type="ChEBI" id="CHEBI:15378"/>
        <dbReference type="ChEBI" id="CHEBI:29999"/>
        <dbReference type="ChEBI" id="CHEBI:30616"/>
        <dbReference type="ChEBI" id="CHEBI:83421"/>
        <dbReference type="ChEBI" id="CHEBI:456216"/>
        <dbReference type="EC" id="2.7.11.1"/>
    </reaction>
</comment>